<organism evidence="1 2">
    <name type="scientific">Camelus bactrianus</name>
    <name type="common">Bactrian camel</name>
    <dbReference type="NCBI Taxonomy" id="9837"/>
    <lineage>
        <taxon>Eukaryota</taxon>
        <taxon>Metazoa</taxon>
        <taxon>Chordata</taxon>
        <taxon>Craniata</taxon>
        <taxon>Vertebrata</taxon>
        <taxon>Euteleostomi</taxon>
        <taxon>Mammalia</taxon>
        <taxon>Eutheria</taxon>
        <taxon>Laurasiatheria</taxon>
        <taxon>Artiodactyla</taxon>
        <taxon>Tylopoda</taxon>
        <taxon>Camelidae</taxon>
        <taxon>Camelus</taxon>
    </lineage>
</organism>
<accession>A0AC58QSF8</accession>
<dbReference type="Proteomes" id="UP001732780">
    <property type="component" value="Chromosome 9"/>
</dbReference>
<reference evidence="2" key="1">
    <citation type="submission" date="2025-08" db="UniProtKB">
        <authorList>
            <consortium name="RefSeq"/>
        </authorList>
    </citation>
    <scope>IDENTIFICATION</scope>
    <source>
        <tissue evidence="2">Blood</tissue>
    </source>
</reference>
<gene>
    <name evidence="2" type="primary">LOC105074336</name>
</gene>
<sequence length="378" mass="41719">MRVSSLDFCHPELQGSNSGWLYPTGRRYWHNRNRKQDRFFSPNLSSASAGFESVVSGDVPPGRRQTPRLSVGVRTQVQAGTLPKPTIWAEPGSVIPWGRPVTIWCQGTLGAQEFRLHKEGSLARWDTQRPLEPGDKATFSISYMTEHNTGRYRCYYHSLTGRSQDSDALVLRMSGWLRGIPSLSVQPGSMVASGQSVTLLCQSRISMDTFLLFKEGAAHPPLRLRSKFQGGQYRAEFSLSPVTAAHGGTYRCYSSLNTSPYLLSQPSDPLKLPVSGGAPGLRWYVNVPITGSVAFVVIVLLLLLLIRYLCQERRRKSDAAENDTQPAEGVQLDHQAAPSTCPQDVTHSTLRWETIAAPPSRSGEPPAEPTLYATLAIH</sequence>
<evidence type="ECO:0000313" key="2">
    <source>
        <dbReference type="RefSeq" id="XP_074225214.1"/>
    </source>
</evidence>
<keyword evidence="1" id="KW-1185">Reference proteome</keyword>
<protein>
    <submittedName>
        <fullName evidence="2">Leukocyte immunoglobulin-like receptor subfamily B member 4 isoform X1</fullName>
    </submittedName>
</protein>
<evidence type="ECO:0000313" key="1">
    <source>
        <dbReference type="Proteomes" id="UP001732780"/>
    </source>
</evidence>
<dbReference type="RefSeq" id="XP_074225214.1">
    <property type="nucleotide sequence ID" value="XM_074369113.1"/>
</dbReference>
<proteinExistence type="predicted"/>
<name>A0AC58QSF8_CAMBA</name>